<dbReference type="SUPFAM" id="SSF55073">
    <property type="entry name" value="Nucleotide cyclase"/>
    <property type="match status" value="1"/>
</dbReference>
<dbReference type="InterPro" id="IPR043128">
    <property type="entry name" value="Rev_trsase/Diguanyl_cyclase"/>
</dbReference>
<dbReference type="InterPro" id="IPR035965">
    <property type="entry name" value="PAS-like_dom_sf"/>
</dbReference>
<dbReference type="eggNOG" id="COG2203">
    <property type="taxonomic scope" value="Bacteria"/>
</dbReference>
<dbReference type="STRING" id="1549858.MC45_10230"/>
<dbReference type="SMART" id="SM00267">
    <property type="entry name" value="GGDEF"/>
    <property type="match status" value="1"/>
</dbReference>
<dbReference type="EMBL" id="CP009571">
    <property type="protein sequence ID" value="AIT06688.1"/>
    <property type="molecule type" value="Genomic_DNA"/>
</dbReference>
<dbReference type="Pfam" id="PF00990">
    <property type="entry name" value="GGDEF"/>
    <property type="match status" value="1"/>
</dbReference>
<dbReference type="HOGENOM" id="CLU_000445_11_32_5"/>
<dbReference type="Proteomes" id="UP000033200">
    <property type="component" value="Chromosome"/>
</dbReference>
<sequence>MNDHQSSSHPSYDEAGRLAALHALALLDSEPEKEFDALVALAAELLGCPIALLTLIDQKRLWIKASTVPGERELDRDVAFCDRTIRQDRPLIVDDLTQDARFNSFPLVTDAGIRFYAGTAIHVADGAGVRQPIGTLCVLDTSPRSLNAAGHAALEHLASLAEALIAARRTAIEAIRIATTGEELVRRLERKERIFRQAERIAMIGSWRMSVADAALEWSENVFRIHGLPVGAVPPLDGALDFYPPHARMMVADTIRQALETGEPFEFDTDLITADGRRRRVRAAAEVEASDGIVQALVGVFQDITGQHELETRLRHSADTDALTGIPNRAAFDRELDHAMRRARIDGSPLMLALIDLDGFKDINDALGHGVGDDVLRLTGAALTEPWLRNCFTARIGGDEFAVVITDPVMIADPDRLRDRLEAALHIPVESGGITMTSAGSVGLATFDADCHSLRDFARRADVVLYAAKRARVGQTQRANVRKAA</sequence>
<dbReference type="AlphaFoldDB" id="A0A097EGK9"/>
<dbReference type="SUPFAM" id="SSF55785">
    <property type="entry name" value="PYP-like sensor domain (PAS domain)"/>
    <property type="match status" value="1"/>
</dbReference>
<feature type="domain" description="GGDEF" evidence="2">
    <location>
        <begin position="348"/>
        <end position="483"/>
    </location>
</feature>
<gene>
    <name evidence="3" type="ORF">MC45_10230</name>
</gene>
<feature type="domain" description="PAC" evidence="1">
    <location>
        <begin position="265"/>
        <end position="316"/>
    </location>
</feature>
<dbReference type="InterPro" id="IPR003018">
    <property type="entry name" value="GAF"/>
</dbReference>
<dbReference type="Pfam" id="PF01590">
    <property type="entry name" value="GAF"/>
    <property type="match status" value="1"/>
</dbReference>
<keyword evidence="4" id="KW-1185">Reference proteome</keyword>
<dbReference type="eggNOG" id="COG5001">
    <property type="taxonomic scope" value="Bacteria"/>
</dbReference>
<organism evidence="3 4">
    <name type="scientific">Sphingomonas taxi</name>
    <dbReference type="NCBI Taxonomy" id="1549858"/>
    <lineage>
        <taxon>Bacteria</taxon>
        <taxon>Pseudomonadati</taxon>
        <taxon>Pseudomonadota</taxon>
        <taxon>Alphaproteobacteria</taxon>
        <taxon>Sphingomonadales</taxon>
        <taxon>Sphingomonadaceae</taxon>
        <taxon>Sphingomonas</taxon>
    </lineage>
</organism>
<evidence type="ECO:0000259" key="1">
    <source>
        <dbReference type="PROSITE" id="PS50113"/>
    </source>
</evidence>
<dbReference type="Gene3D" id="3.30.70.270">
    <property type="match status" value="1"/>
</dbReference>
<dbReference type="NCBIfam" id="TIGR00254">
    <property type="entry name" value="GGDEF"/>
    <property type="match status" value="1"/>
</dbReference>
<dbReference type="SMART" id="SM00065">
    <property type="entry name" value="GAF"/>
    <property type="match status" value="1"/>
</dbReference>
<proteinExistence type="predicted"/>
<evidence type="ECO:0000313" key="4">
    <source>
        <dbReference type="Proteomes" id="UP000033200"/>
    </source>
</evidence>
<dbReference type="Gene3D" id="3.30.450.40">
    <property type="match status" value="1"/>
</dbReference>
<dbReference type="InterPro" id="IPR000700">
    <property type="entry name" value="PAS-assoc_C"/>
</dbReference>
<dbReference type="InterPro" id="IPR029787">
    <property type="entry name" value="Nucleotide_cyclase"/>
</dbReference>
<dbReference type="PROSITE" id="PS50113">
    <property type="entry name" value="PAC"/>
    <property type="match status" value="1"/>
</dbReference>
<reference evidence="3 4" key="1">
    <citation type="submission" date="2014-09" db="EMBL/GenBank/DDBJ databases">
        <title>Using Illumina technology Improving SMRT sequencing Genome Assembly by RASTools.</title>
        <authorList>
            <person name="Zhou Y."/>
            <person name="Ma T."/>
            <person name="Liu T."/>
        </authorList>
    </citation>
    <scope>NUCLEOTIDE SEQUENCE [LARGE SCALE GENOMIC DNA]</scope>
    <source>
        <strain evidence="3 4">ATCC 55669</strain>
    </source>
</reference>
<evidence type="ECO:0000259" key="2">
    <source>
        <dbReference type="PROSITE" id="PS50887"/>
    </source>
</evidence>
<dbReference type="PROSITE" id="PS50887">
    <property type="entry name" value="GGDEF"/>
    <property type="match status" value="1"/>
</dbReference>
<accession>A0A097EGK9</accession>
<protein>
    <recommendedName>
        <fullName evidence="5">GGDEF domain-containing protein</fullName>
    </recommendedName>
</protein>
<dbReference type="InterPro" id="IPR029016">
    <property type="entry name" value="GAF-like_dom_sf"/>
</dbReference>
<dbReference type="PANTHER" id="PTHR43102:SF2">
    <property type="entry name" value="GAF DOMAIN-CONTAINING PROTEIN"/>
    <property type="match status" value="1"/>
</dbReference>
<dbReference type="Pfam" id="PF08447">
    <property type="entry name" value="PAS_3"/>
    <property type="match status" value="1"/>
</dbReference>
<dbReference type="InterPro" id="IPR013655">
    <property type="entry name" value="PAS_fold_3"/>
</dbReference>
<dbReference type="InterPro" id="IPR000160">
    <property type="entry name" value="GGDEF_dom"/>
</dbReference>
<dbReference type="RefSeq" id="WP_038662638.1">
    <property type="nucleotide sequence ID" value="NZ_CP009571.1"/>
</dbReference>
<evidence type="ECO:0008006" key="5">
    <source>
        <dbReference type="Google" id="ProtNLM"/>
    </source>
</evidence>
<evidence type="ECO:0000313" key="3">
    <source>
        <dbReference type="EMBL" id="AIT06688.1"/>
    </source>
</evidence>
<dbReference type="KEGG" id="stax:MC45_10230"/>
<dbReference type="CDD" id="cd01949">
    <property type="entry name" value="GGDEF"/>
    <property type="match status" value="1"/>
</dbReference>
<dbReference type="Gene3D" id="3.30.450.20">
    <property type="entry name" value="PAS domain"/>
    <property type="match status" value="1"/>
</dbReference>
<dbReference type="PANTHER" id="PTHR43102">
    <property type="entry name" value="SLR1143 PROTEIN"/>
    <property type="match status" value="1"/>
</dbReference>
<name>A0A097EGK9_9SPHN</name>
<dbReference type="SUPFAM" id="SSF55781">
    <property type="entry name" value="GAF domain-like"/>
    <property type="match status" value="1"/>
</dbReference>